<feature type="region of interest" description="Disordered" evidence="2">
    <location>
        <begin position="134"/>
        <end position="158"/>
    </location>
</feature>
<keyword evidence="1" id="KW-0863">Zinc-finger</keyword>
<gene>
    <name evidence="4" type="ORF">CCHR01_03107</name>
</gene>
<dbReference type="AlphaFoldDB" id="A0AAD9AVQ1"/>
<dbReference type="EMBL" id="JAQOWY010000040">
    <property type="protein sequence ID" value="KAK1854255.1"/>
    <property type="molecule type" value="Genomic_DNA"/>
</dbReference>
<dbReference type="InterPro" id="IPR013087">
    <property type="entry name" value="Znf_C2H2_type"/>
</dbReference>
<reference evidence="4" key="1">
    <citation type="submission" date="2023-01" db="EMBL/GenBank/DDBJ databases">
        <title>Colletotrichum chrysophilum M932 genome sequence.</title>
        <authorList>
            <person name="Baroncelli R."/>
        </authorList>
    </citation>
    <scope>NUCLEOTIDE SEQUENCE</scope>
    <source>
        <strain evidence="4">M932</strain>
    </source>
</reference>
<evidence type="ECO:0000256" key="1">
    <source>
        <dbReference type="PROSITE-ProRule" id="PRU00042"/>
    </source>
</evidence>
<evidence type="ECO:0000259" key="3">
    <source>
        <dbReference type="PROSITE" id="PS50157"/>
    </source>
</evidence>
<feature type="compositionally biased region" description="Polar residues" evidence="2">
    <location>
        <begin position="1"/>
        <end position="16"/>
    </location>
</feature>
<keyword evidence="1" id="KW-0479">Metal-binding</keyword>
<keyword evidence="5" id="KW-1185">Reference proteome</keyword>
<keyword evidence="1" id="KW-0862">Zinc</keyword>
<sequence length="340" mass="36300">MDDSDSYLQDRSSMEGTVQYVPPKLAYPECPLVKSDDAVDQGHAVSDSAASPSPIAYQDQGSNTAGDNTIDEDDRALYQLLRYHVNSEISSTSSDPQPTGSVPTPFTYPVVGASVPSYIAGNNNTSQPGVFASPSANSASSGTHGYFHSTGSTNAAPSNNLTLNAPVATMTTAPTGTASVNMNAVSINTALANAPPVNAAPVNAAPANTVAYQGHPIYSRRRRHRIGTRGCHVGSSGIDRPNPPEPLPIPGPPAGAPPGVTYPLSRMAYRPPAAPFHTSSGQKRFPCNRCGLVRSREDETRFHLRDVHYRQEYKWIHYGNHEEGLYYFGIDQSNIDCPSI</sequence>
<comment type="caution">
    <text evidence="4">The sequence shown here is derived from an EMBL/GenBank/DDBJ whole genome shotgun (WGS) entry which is preliminary data.</text>
</comment>
<accession>A0AAD9AVQ1</accession>
<dbReference type="PROSITE" id="PS50157">
    <property type="entry name" value="ZINC_FINGER_C2H2_2"/>
    <property type="match status" value="1"/>
</dbReference>
<evidence type="ECO:0000256" key="2">
    <source>
        <dbReference type="SAM" id="MobiDB-lite"/>
    </source>
</evidence>
<proteinExistence type="predicted"/>
<dbReference type="Proteomes" id="UP001243330">
    <property type="component" value="Unassembled WGS sequence"/>
</dbReference>
<organism evidence="4 5">
    <name type="scientific">Colletotrichum chrysophilum</name>
    <dbReference type="NCBI Taxonomy" id="1836956"/>
    <lineage>
        <taxon>Eukaryota</taxon>
        <taxon>Fungi</taxon>
        <taxon>Dikarya</taxon>
        <taxon>Ascomycota</taxon>
        <taxon>Pezizomycotina</taxon>
        <taxon>Sordariomycetes</taxon>
        <taxon>Hypocreomycetidae</taxon>
        <taxon>Glomerellales</taxon>
        <taxon>Glomerellaceae</taxon>
        <taxon>Colletotrichum</taxon>
        <taxon>Colletotrichum gloeosporioides species complex</taxon>
    </lineage>
</organism>
<dbReference type="GO" id="GO:0008270">
    <property type="term" value="F:zinc ion binding"/>
    <property type="evidence" value="ECO:0007669"/>
    <property type="project" value="UniProtKB-KW"/>
</dbReference>
<feature type="region of interest" description="Disordered" evidence="2">
    <location>
        <begin position="1"/>
        <end position="20"/>
    </location>
</feature>
<evidence type="ECO:0000313" key="5">
    <source>
        <dbReference type="Proteomes" id="UP001243330"/>
    </source>
</evidence>
<name>A0AAD9AVQ1_9PEZI</name>
<feature type="region of interest" description="Disordered" evidence="2">
    <location>
        <begin position="37"/>
        <end position="70"/>
    </location>
</feature>
<feature type="domain" description="C2H2-type" evidence="3">
    <location>
        <begin position="285"/>
        <end position="313"/>
    </location>
</feature>
<evidence type="ECO:0000313" key="4">
    <source>
        <dbReference type="EMBL" id="KAK1854255.1"/>
    </source>
</evidence>
<protein>
    <recommendedName>
        <fullName evidence="3">C2H2-type domain-containing protein</fullName>
    </recommendedName>
</protein>